<dbReference type="InterPro" id="IPR009688">
    <property type="entry name" value="FAM210A/B-like_dom"/>
</dbReference>
<dbReference type="EMBL" id="JANCYU010000051">
    <property type="protein sequence ID" value="KAK4527438.1"/>
    <property type="molecule type" value="Genomic_DNA"/>
</dbReference>
<keyword evidence="1" id="KW-1133">Transmembrane helix</keyword>
<feature type="transmembrane region" description="Helical" evidence="1">
    <location>
        <begin position="12"/>
        <end position="35"/>
    </location>
</feature>
<dbReference type="Proteomes" id="UP001300502">
    <property type="component" value="Unassembled WGS sequence"/>
</dbReference>
<evidence type="ECO:0000259" key="2">
    <source>
        <dbReference type="Pfam" id="PF06916"/>
    </source>
</evidence>
<evidence type="ECO:0000256" key="1">
    <source>
        <dbReference type="SAM" id="Phobius"/>
    </source>
</evidence>
<organism evidence="3 4">
    <name type="scientific">Galdieria yellowstonensis</name>
    <dbReference type="NCBI Taxonomy" id="3028027"/>
    <lineage>
        <taxon>Eukaryota</taxon>
        <taxon>Rhodophyta</taxon>
        <taxon>Bangiophyceae</taxon>
        <taxon>Galdieriales</taxon>
        <taxon>Galdieriaceae</taxon>
        <taxon>Galdieria</taxon>
    </lineage>
</organism>
<reference evidence="3 4" key="1">
    <citation type="submission" date="2022-07" db="EMBL/GenBank/DDBJ databases">
        <title>Genome-wide signatures of adaptation to extreme environments.</title>
        <authorList>
            <person name="Cho C.H."/>
            <person name="Yoon H.S."/>
        </authorList>
    </citation>
    <scope>NUCLEOTIDE SEQUENCE [LARGE SCALE GENOMIC DNA]</scope>
    <source>
        <strain evidence="3 4">108.79 E11</strain>
    </source>
</reference>
<dbReference type="Pfam" id="PF06916">
    <property type="entry name" value="FAM210A-B_dom"/>
    <property type="match status" value="1"/>
</dbReference>
<feature type="domain" description="DUF1279" evidence="2">
    <location>
        <begin position="4"/>
        <end position="97"/>
    </location>
</feature>
<keyword evidence="4" id="KW-1185">Reference proteome</keyword>
<evidence type="ECO:0000313" key="3">
    <source>
        <dbReference type="EMBL" id="KAK4527438.1"/>
    </source>
</evidence>
<dbReference type="InterPro" id="IPR045866">
    <property type="entry name" value="FAM210A/B-like"/>
</dbReference>
<dbReference type="PANTHER" id="PTHR21377">
    <property type="entry name" value="PROTEIN FAM210B, MITOCHONDRIAL"/>
    <property type="match status" value="1"/>
</dbReference>
<proteinExistence type="predicted"/>
<sequence length="114" mass="12977">MWNRFRHLIATYGVPFIVVSSVMSVCSFLLSFLVVSLGLDVKGLLETLGNWLEQNTFVGRPSFLDKISPQLGSLAVAYLLHRLTSPLRIPLCIYITRYIGKWRAQREMVSLDTM</sequence>
<dbReference type="PANTHER" id="PTHR21377:SF0">
    <property type="entry name" value="PROTEIN FAM210B, MITOCHONDRIAL"/>
    <property type="match status" value="1"/>
</dbReference>
<comment type="caution">
    <text evidence="3">The sequence shown here is derived from an EMBL/GenBank/DDBJ whole genome shotgun (WGS) entry which is preliminary data.</text>
</comment>
<evidence type="ECO:0000313" key="4">
    <source>
        <dbReference type="Proteomes" id="UP001300502"/>
    </source>
</evidence>
<dbReference type="AlphaFoldDB" id="A0AAV9IJJ8"/>
<keyword evidence="1" id="KW-0472">Membrane</keyword>
<name>A0AAV9IJJ8_9RHOD</name>
<keyword evidence="1" id="KW-0812">Transmembrane</keyword>
<protein>
    <recommendedName>
        <fullName evidence="2">DUF1279 domain-containing protein</fullName>
    </recommendedName>
</protein>
<dbReference type="GO" id="GO:0005739">
    <property type="term" value="C:mitochondrion"/>
    <property type="evidence" value="ECO:0007669"/>
    <property type="project" value="TreeGrafter"/>
</dbReference>
<gene>
    <name evidence="3" type="ORF">GAYE_SCF39G5360</name>
</gene>
<accession>A0AAV9IJJ8</accession>